<protein>
    <submittedName>
        <fullName evidence="1">Uncharacterized protein</fullName>
    </submittedName>
</protein>
<accession>A0ACC1SSK0</accession>
<organism evidence="1 2">
    <name type="scientific">Fusarium decemcellulare</name>
    <dbReference type="NCBI Taxonomy" id="57161"/>
    <lineage>
        <taxon>Eukaryota</taxon>
        <taxon>Fungi</taxon>
        <taxon>Dikarya</taxon>
        <taxon>Ascomycota</taxon>
        <taxon>Pezizomycotina</taxon>
        <taxon>Sordariomycetes</taxon>
        <taxon>Hypocreomycetidae</taxon>
        <taxon>Hypocreales</taxon>
        <taxon>Nectriaceae</taxon>
        <taxon>Fusarium</taxon>
        <taxon>Fusarium decemcellulare species complex</taxon>
    </lineage>
</organism>
<name>A0ACC1SSK0_9HYPO</name>
<proteinExistence type="predicted"/>
<reference evidence="1" key="1">
    <citation type="submission" date="2022-08" db="EMBL/GenBank/DDBJ databases">
        <title>Genome Sequence of Fusarium decemcellulare.</title>
        <authorList>
            <person name="Buettner E."/>
        </authorList>
    </citation>
    <scope>NUCLEOTIDE SEQUENCE</scope>
    <source>
        <strain evidence="1">Babe19</strain>
    </source>
</reference>
<comment type="caution">
    <text evidence="1">The sequence shown here is derived from an EMBL/GenBank/DDBJ whole genome shotgun (WGS) entry which is preliminary data.</text>
</comment>
<evidence type="ECO:0000313" key="2">
    <source>
        <dbReference type="Proteomes" id="UP001148629"/>
    </source>
</evidence>
<gene>
    <name evidence="1" type="ORF">NM208_g2503</name>
</gene>
<dbReference type="Proteomes" id="UP001148629">
    <property type="component" value="Unassembled WGS sequence"/>
</dbReference>
<sequence length="484" mass="56218">MQRRAADNQRKRRHPTRIAHPKRVSRHNTRNNRTRLSPTVTRLVLGWRARWFSDGALYAKNRAALYASGARICLFHYRDHVPGCNFCGNFDQQQVYSLSRESAQRLHDLVRDGRRQLESLNERVLNAMESRDSIGQGQSSQAAISRNTESQAYGPATTTYPSPYRTLDFSSRQIRLLELHPTTADNDIVCGFRYVELSGCHPYTALSYTWGDETACREIMIDGNQIMIRENLWSFLRMQSSRLSEPKLFWIDAICINQSNVHERNHQVNLMKQIYAIASEVYVWLGAEADNSDLAMDFVAMKGTRKLRPKGLGFHPIWTVEEGRALYDLCDRVYWRRMWIIQEIVHANRIAVWCGSKHFKWHMLESLYLTLKALEDTSWFAHHKYAMQVLQSSACVMVWQRAHWRHPDTPVPRLQALIEIFRSWQCADVRDKVYALVGMASPETAIVPDYSKSPLEVFVAVQEKHGEEKHQFYDMLSQLLALPT</sequence>
<dbReference type="EMBL" id="JANRMS010000150">
    <property type="protein sequence ID" value="KAJ3545453.1"/>
    <property type="molecule type" value="Genomic_DNA"/>
</dbReference>
<keyword evidence="2" id="KW-1185">Reference proteome</keyword>
<evidence type="ECO:0000313" key="1">
    <source>
        <dbReference type="EMBL" id="KAJ3545453.1"/>
    </source>
</evidence>